<dbReference type="OrthoDB" id="9793035at2"/>
<dbReference type="Proteomes" id="UP000254065">
    <property type="component" value="Unassembled WGS sequence"/>
</dbReference>
<dbReference type="PANTHER" id="PTHR30005">
    <property type="entry name" value="EXOPOLYPHOSPHATASE"/>
    <property type="match status" value="1"/>
</dbReference>
<keyword evidence="3" id="KW-1185">Reference proteome</keyword>
<evidence type="ECO:0000259" key="1">
    <source>
        <dbReference type="Pfam" id="PF21447"/>
    </source>
</evidence>
<dbReference type="InterPro" id="IPR050273">
    <property type="entry name" value="GppA/Ppx_hydrolase"/>
</dbReference>
<dbReference type="EC" id="3.6.1.11" evidence="2"/>
<accession>A0A378QZE5</accession>
<dbReference type="InterPro" id="IPR048950">
    <property type="entry name" value="Ppx_GppA_C"/>
</dbReference>
<reference evidence="2 3" key="1">
    <citation type="submission" date="2018-06" db="EMBL/GenBank/DDBJ databases">
        <authorList>
            <consortium name="Pathogen Informatics"/>
            <person name="Doyle S."/>
        </authorList>
    </citation>
    <scope>NUCLEOTIDE SEQUENCE [LARGE SCALE GENOMIC DNA]</scope>
    <source>
        <strain evidence="2 3">NCTC12877</strain>
    </source>
</reference>
<name>A0A378QZE5_9GAMM</name>
<dbReference type="Gene3D" id="1.10.3210.10">
    <property type="entry name" value="Hypothetical protein af1432"/>
    <property type="match status" value="1"/>
</dbReference>
<protein>
    <submittedName>
        <fullName evidence="2">Exopolyphosphatase</fullName>
        <ecNumber evidence="2">3.6.1.11</ecNumber>
    </submittedName>
</protein>
<gene>
    <name evidence="2" type="primary">ppx_3</name>
    <name evidence="2" type="ORF">NCTC12877_00909</name>
</gene>
<dbReference type="AlphaFoldDB" id="A0A378QZE5"/>
<evidence type="ECO:0000313" key="2">
    <source>
        <dbReference type="EMBL" id="STZ07929.1"/>
    </source>
</evidence>
<dbReference type="PANTHER" id="PTHR30005:SF0">
    <property type="entry name" value="RETROGRADE REGULATION PROTEIN 2"/>
    <property type="match status" value="1"/>
</dbReference>
<proteinExistence type="predicted"/>
<dbReference type="EMBL" id="UGQB01000004">
    <property type="protein sequence ID" value="STZ07929.1"/>
    <property type="molecule type" value="Genomic_DNA"/>
</dbReference>
<organism evidence="2 3">
    <name type="scientific">Moraxella caprae</name>
    <dbReference type="NCBI Taxonomy" id="90240"/>
    <lineage>
        <taxon>Bacteria</taxon>
        <taxon>Pseudomonadati</taxon>
        <taxon>Pseudomonadota</taxon>
        <taxon>Gammaproteobacteria</taxon>
        <taxon>Moraxellales</taxon>
        <taxon>Moraxellaceae</taxon>
        <taxon>Moraxella</taxon>
    </lineage>
</organism>
<dbReference type="SUPFAM" id="SSF109604">
    <property type="entry name" value="HD-domain/PDEase-like"/>
    <property type="match status" value="1"/>
</dbReference>
<dbReference type="STRING" id="1122244.GCA_000426885_02528"/>
<sequence>MSIGHSSYHRHSAYILEFGEIAGFLQMEQTRLAGMVRYHRRKITANDHKALMSISTDRMTKLALLLRLAVAINHTRTDIQKSDIKFTLHSPTHWVLDMKKEKLFTGLVDEIDNFLSWGVTLDVLSR</sequence>
<evidence type="ECO:0000313" key="3">
    <source>
        <dbReference type="Proteomes" id="UP000254065"/>
    </source>
</evidence>
<dbReference type="Pfam" id="PF21447">
    <property type="entry name" value="Ppx-GppA_III"/>
    <property type="match status" value="1"/>
</dbReference>
<dbReference type="GO" id="GO:0004309">
    <property type="term" value="F:exopolyphosphatase activity"/>
    <property type="evidence" value="ECO:0007669"/>
    <property type="project" value="UniProtKB-EC"/>
</dbReference>
<keyword evidence="2" id="KW-0378">Hydrolase</keyword>
<dbReference type="RefSeq" id="WP_051226073.1">
    <property type="nucleotide sequence ID" value="NZ_UGQB01000004.1"/>
</dbReference>
<feature type="domain" description="Ppx/GppA phosphatase C-terminal" evidence="1">
    <location>
        <begin position="1"/>
        <end position="101"/>
    </location>
</feature>